<proteinExistence type="predicted"/>
<dbReference type="RefSeq" id="WP_035069671.1">
    <property type="nucleotide sequence ID" value="NZ_JMIH01000011.1"/>
</dbReference>
<feature type="transmembrane region" description="Helical" evidence="1">
    <location>
        <begin position="9"/>
        <end position="28"/>
    </location>
</feature>
<dbReference type="eggNOG" id="ENOG502ZBC8">
    <property type="taxonomic scope" value="Bacteria"/>
</dbReference>
<dbReference type="InterPro" id="IPR027829">
    <property type="entry name" value="DUF4625"/>
</dbReference>
<evidence type="ECO:0000313" key="3">
    <source>
        <dbReference type="Proteomes" id="UP000027821"/>
    </source>
</evidence>
<accession>A0A074L4Q8</accession>
<dbReference type="AlphaFoldDB" id="A0A074L4Q8"/>
<reference evidence="2 3" key="1">
    <citation type="submission" date="2014-04" db="EMBL/GenBank/DDBJ databases">
        <title>Characterization and application of a salt tolerant electro-active bacterium.</title>
        <authorList>
            <person name="Yang L."/>
            <person name="Wei S."/>
            <person name="Tay Q.X.M."/>
        </authorList>
    </citation>
    <scope>NUCLEOTIDE SEQUENCE [LARGE SCALE GENOMIC DNA]</scope>
    <source>
        <strain evidence="2 3">LY1</strain>
    </source>
</reference>
<evidence type="ECO:0000313" key="2">
    <source>
        <dbReference type="EMBL" id="KEO75475.1"/>
    </source>
</evidence>
<protein>
    <recommendedName>
        <fullName evidence="4">DUF4625 domain-containing protein</fullName>
    </recommendedName>
</protein>
<dbReference type="Pfam" id="PF15418">
    <property type="entry name" value="DUF4625"/>
    <property type="match status" value="1"/>
</dbReference>
<evidence type="ECO:0000256" key="1">
    <source>
        <dbReference type="SAM" id="Phobius"/>
    </source>
</evidence>
<dbReference type="Proteomes" id="UP000027821">
    <property type="component" value="Unassembled WGS sequence"/>
</dbReference>
<keyword evidence="1" id="KW-1133">Transmembrane helix</keyword>
<gene>
    <name evidence="2" type="ORF">EL17_01075</name>
</gene>
<evidence type="ECO:0008006" key="4">
    <source>
        <dbReference type="Google" id="ProtNLM"/>
    </source>
</evidence>
<keyword evidence="1" id="KW-0812">Transmembrane</keyword>
<sequence length="319" mass="36004">MKPIKKHQLSIAVGIRLIFAFLLSIPFISCNNDEDMVPEDAGISIENMEIGSGNNGRGIIGRDFHLDMDVTALNKIDHIQVLISPRSGETYSKEWAHEITWIEYKGAKNTNVHKHFTIPADAPEGKFDFTVRVRDEKGMVVEQIHTIELVSAANLAVNPEVYSLMVEKVDHGFFYIMNRGLVDPEQNTFLKGEMLRSYVDIRNIKDDGILYTVIVKKSANHLPESVGNIDFTKVIVVDVREHKNLMEVGLFTNYLELPGNATPLALEIGASMDNHLPSPNQIQGNNSWENGEYYYGVIYTNNTHNMSAYYYFPFTVAGF</sequence>
<dbReference type="STRING" id="1048983.EL17_01075"/>
<comment type="caution">
    <text evidence="2">The sequence shown here is derived from an EMBL/GenBank/DDBJ whole genome shotgun (WGS) entry which is preliminary data.</text>
</comment>
<name>A0A074L4Q8_9BACT</name>
<dbReference type="OrthoDB" id="978436at2"/>
<organism evidence="2 3">
    <name type="scientific">Anditalea andensis</name>
    <dbReference type="NCBI Taxonomy" id="1048983"/>
    <lineage>
        <taxon>Bacteria</taxon>
        <taxon>Pseudomonadati</taxon>
        <taxon>Bacteroidota</taxon>
        <taxon>Cytophagia</taxon>
        <taxon>Cytophagales</taxon>
        <taxon>Cytophagaceae</taxon>
        <taxon>Anditalea</taxon>
    </lineage>
</organism>
<dbReference type="EMBL" id="JMIH01000011">
    <property type="protein sequence ID" value="KEO75475.1"/>
    <property type="molecule type" value="Genomic_DNA"/>
</dbReference>
<keyword evidence="3" id="KW-1185">Reference proteome</keyword>
<keyword evidence="1" id="KW-0472">Membrane</keyword>